<keyword evidence="2" id="KW-0963">Cytoplasm</keyword>
<keyword evidence="5 6" id="KW-0175">Coiled coil</keyword>
<evidence type="ECO:0000256" key="2">
    <source>
        <dbReference type="ARBA" id="ARBA00022490"/>
    </source>
</evidence>
<dbReference type="GO" id="GO:0003777">
    <property type="term" value="F:microtubule motor activity"/>
    <property type="evidence" value="ECO:0007669"/>
    <property type="project" value="InterPro"/>
</dbReference>
<dbReference type="GO" id="GO:0007052">
    <property type="term" value="P:mitotic spindle organization"/>
    <property type="evidence" value="ECO:0007669"/>
    <property type="project" value="TreeGrafter"/>
</dbReference>
<dbReference type="PANTHER" id="PTHR47969:SF15">
    <property type="entry name" value="CHROMOSOME-ASSOCIATED KINESIN KIF4A-RELATED"/>
    <property type="match status" value="1"/>
</dbReference>
<evidence type="ECO:0000256" key="3">
    <source>
        <dbReference type="ARBA" id="ARBA00022741"/>
    </source>
</evidence>
<feature type="coiled-coil region" evidence="6">
    <location>
        <begin position="3"/>
        <end position="120"/>
    </location>
</feature>
<dbReference type="InterPro" id="IPR027640">
    <property type="entry name" value="Kinesin-like_fam"/>
</dbReference>
<evidence type="ECO:0000256" key="6">
    <source>
        <dbReference type="SAM" id="Coils"/>
    </source>
</evidence>
<accession>A0A915JGR6</accession>
<evidence type="ECO:0000256" key="1">
    <source>
        <dbReference type="ARBA" id="ARBA00004496"/>
    </source>
</evidence>
<dbReference type="OMA" id="KMKQQND"/>
<dbReference type="GO" id="GO:0007018">
    <property type="term" value="P:microtubule-based movement"/>
    <property type="evidence" value="ECO:0007669"/>
    <property type="project" value="InterPro"/>
</dbReference>
<evidence type="ECO:0000256" key="4">
    <source>
        <dbReference type="ARBA" id="ARBA00022840"/>
    </source>
</evidence>
<dbReference type="GO" id="GO:0005875">
    <property type="term" value="C:microtubule associated complex"/>
    <property type="evidence" value="ECO:0007669"/>
    <property type="project" value="TreeGrafter"/>
</dbReference>
<keyword evidence="4" id="KW-0067">ATP-binding</keyword>
<dbReference type="Proteomes" id="UP000887565">
    <property type="component" value="Unplaced"/>
</dbReference>
<dbReference type="GO" id="GO:0051231">
    <property type="term" value="P:spindle elongation"/>
    <property type="evidence" value="ECO:0007669"/>
    <property type="project" value="TreeGrafter"/>
</dbReference>
<dbReference type="PANTHER" id="PTHR47969">
    <property type="entry name" value="CHROMOSOME-ASSOCIATED KINESIN KIF4A-RELATED"/>
    <property type="match status" value="1"/>
</dbReference>
<reference evidence="8" key="1">
    <citation type="submission" date="2022-11" db="UniProtKB">
        <authorList>
            <consortium name="WormBaseParasite"/>
        </authorList>
    </citation>
    <scope>IDENTIFICATION</scope>
</reference>
<dbReference type="Pfam" id="PF25764">
    <property type="entry name" value="KIF21A_4th"/>
    <property type="match status" value="1"/>
</dbReference>
<protein>
    <submittedName>
        <fullName evidence="8">Uncharacterized protein</fullName>
    </submittedName>
</protein>
<evidence type="ECO:0000256" key="5">
    <source>
        <dbReference type="ARBA" id="ARBA00023054"/>
    </source>
</evidence>
<comment type="subcellular location">
    <subcellularLocation>
        <location evidence="1">Cytoplasm</location>
    </subcellularLocation>
</comment>
<keyword evidence="7" id="KW-1185">Reference proteome</keyword>
<evidence type="ECO:0000313" key="8">
    <source>
        <dbReference type="WBParaSite" id="nRc.2.0.1.t25337-RA"/>
    </source>
</evidence>
<keyword evidence="3" id="KW-0547">Nucleotide-binding</keyword>
<organism evidence="7 8">
    <name type="scientific">Romanomermis culicivorax</name>
    <name type="common">Nematode worm</name>
    <dbReference type="NCBI Taxonomy" id="13658"/>
    <lineage>
        <taxon>Eukaryota</taxon>
        <taxon>Metazoa</taxon>
        <taxon>Ecdysozoa</taxon>
        <taxon>Nematoda</taxon>
        <taxon>Enoplea</taxon>
        <taxon>Dorylaimia</taxon>
        <taxon>Mermithida</taxon>
        <taxon>Mermithoidea</taxon>
        <taxon>Mermithidae</taxon>
        <taxon>Romanomermis</taxon>
    </lineage>
</organism>
<evidence type="ECO:0000313" key="7">
    <source>
        <dbReference type="Proteomes" id="UP000887565"/>
    </source>
</evidence>
<sequence>REIGDLKEKINAVQKEKKELESQLVSVGKTSKISENRRKKMAELEKQLTDYKKKLLELQKFEKMKQQNDQAIAKMKEEVTALKQQRVHLTRQLRVDKQLFTEWQNKAEKQMNQMKVKEKRREYEAILAKRNFDQQLNVHRRKYEEVILL</sequence>
<dbReference type="GO" id="GO:0005737">
    <property type="term" value="C:cytoplasm"/>
    <property type="evidence" value="ECO:0007669"/>
    <property type="project" value="UniProtKB-SubCell"/>
</dbReference>
<dbReference type="AlphaFoldDB" id="A0A915JGR6"/>
<dbReference type="WBParaSite" id="nRc.2.0.1.t25337-RA">
    <property type="protein sequence ID" value="nRc.2.0.1.t25337-RA"/>
    <property type="gene ID" value="nRc.2.0.1.g25337"/>
</dbReference>
<proteinExistence type="predicted"/>
<name>A0A915JGR6_ROMCU</name>
<dbReference type="GO" id="GO:0005524">
    <property type="term" value="F:ATP binding"/>
    <property type="evidence" value="ECO:0007669"/>
    <property type="project" value="UniProtKB-KW"/>
</dbReference>